<name>A0ABU8TPT4_9HYPH</name>
<dbReference type="PANTHER" id="PTHR31157">
    <property type="entry name" value="SCP DOMAIN-CONTAINING PROTEIN"/>
    <property type="match status" value="1"/>
</dbReference>
<accession>A0ABU8TPT4</accession>
<protein>
    <submittedName>
        <fullName evidence="3">CAP domain-containing protein</fullName>
    </submittedName>
</protein>
<evidence type="ECO:0000313" key="4">
    <source>
        <dbReference type="Proteomes" id="UP001385499"/>
    </source>
</evidence>
<dbReference type="InterPro" id="IPR035940">
    <property type="entry name" value="CAP_sf"/>
</dbReference>
<evidence type="ECO:0000313" key="3">
    <source>
        <dbReference type="EMBL" id="MEJ8475828.1"/>
    </source>
</evidence>
<reference evidence="3 4" key="1">
    <citation type="submission" date="2024-02" db="EMBL/GenBank/DDBJ databases">
        <title>Roseibium algae sp. nov., isolated from marine alga (Grateloupia sp.), showing potential in myo-inositol conversion.</title>
        <authorList>
            <person name="Wang Y."/>
        </authorList>
    </citation>
    <scope>NUCLEOTIDE SEQUENCE [LARGE SCALE GENOMIC DNA]</scope>
    <source>
        <strain evidence="3 4">H3510</strain>
    </source>
</reference>
<dbReference type="SUPFAM" id="SSF55797">
    <property type="entry name" value="PR-1-like"/>
    <property type="match status" value="1"/>
</dbReference>
<sequence length="173" mass="18370">MDITRFKAVFIVFACLLAAGCLPKTPDVVPVFYQSMAVVDAQVDQQVAAQMISQYRANNGLGPVTVDPALGAIVLSQARAMAKAGSVKASLAKNQLLSARMAAIGEPGTYAVENVSGGYRTLANAFSGWRDSPKHNAVMLDSKATRLGIATAYSPRAKHKVFWSLVMAAPKQQ</sequence>
<dbReference type="CDD" id="cd05379">
    <property type="entry name" value="CAP_bacterial"/>
    <property type="match status" value="1"/>
</dbReference>
<feature type="domain" description="SCP" evidence="2">
    <location>
        <begin position="51"/>
        <end position="165"/>
    </location>
</feature>
<dbReference type="PANTHER" id="PTHR31157:SF1">
    <property type="entry name" value="SCP DOMAIN-CONTAINING PROTEIN"/>
    <property type="match status" value="1"/>
</dbReference>
<dbReference type="RefSeq" id="WP_340276085.1">
    <property type="nucleotide sequence ID" value="NZ_JBAKIA010000013.1"/>
</dbReference>
<feature type="signal peptide" evidence="1">
    <location>
        <begin position="1"/>
        <end position="23"/>
    </location>
</feature>
<gene>
    <name evidence="3" type="ORF">V6575_17175</name>
</gene>
<organism evidence="3 4">
    <name type="scientific">Roseibium algae</name>
    <dbReference type="NCBI Taxonomy" id="3123038"/>
    <lineage>
        <taxon>Bacteria</taxon>
        <taxon>Pseudomonadati</taxon>
        <taxon>Pseudomonadota</taxon>
        <taxon>Alphaproteobacteria</taxon>
        <taxon>Hyphomicrobiales</taxon>
        <taxon>Stappiaceae</taxon>
        <taxon>Roseibium</taxon>
    </lineage>
</organism>
<dbReference type="Pfam" id="PF00188">
    <property type="entry name" value="CAP"/>
    <property type="match status" value="1"/>
</dbReference>
<proteinExistence type="predicted"/>
<feature type="chain" id="PRO_5045885622" evidence="1">
    <location>
        <begin position="24"/>
        <end position="173"/>
    </location>
</feature>
<dbReference type="InterPro" id="IPR014044">
    <property type="entry name" value="CAP_dom"/>
</dbReference>
<dbReference type="EMBL" id="JBAKIA010000013">
    <property type="protein sequence ID" value="MEJ8475828.1"/>
    <property type="molecule type" value="Genomic_DNA"/>
</dbReference>
<keyword evidence="1" id="KW-0732">Signal</keyword>
<dbReference type="Gene3D" id="3.40.33.10">
    <property type="entry name" value="CAP"/>
    <property type="match status" value="1"/>
</dbReference>
<evidence type="ECO:0000256" key="1">
    <source>
        <dbReference type="SAM" id="SignalP"/>
    </source>
</evidence>
<dbReference type="PROSITE" id="PS51257">
    <property type="entry name" value="PROKAR_LIPOPROTEIN"/>
    <property type="match status" value="1"/>
</dbReference>
<comment type="caution">
    <text evidence="3">The sequence shown here is derived from an EMBL/GenBank/DDBJ whole genome shotgun (WGS) entry which is preliminary data.</text>
</comment>
<evidence type="ECO:0000259" key="2">
    <source>
        <dbReference type="Pfam" id="PF00188"/>
    </source>
</evidence>
<dbReference type="Proteomes" id="UP001385499">
    <property type="component" value="Unassembled WGS sequence"/>
</dbReference>
<keyword evidence="4" id="KW-1185">Reference proteome</keyword>